<feature type="compositionally biased region" description="Low complexity" evidence="1">
    <location>
        <begin position="259"/>
        <end position="280"/>
    </location>
</feature>
<name>A0AAN9UQX0_9PEZI</name>
<protein>
    <submittedName>
        <fullName evidence="4">Uncharacterized protein</fullName>
    </submittedName>
</protein>
<evidence type="ECO:0000256" key="3">
    <source>
        <dbReference type="SAM" id="SignalP"/>
    </source>
</evidence>
<keyword evidence="2" id="KW-0472">Membrane</keyword>
<proteinExistence type="predicted"/>
<evidence type="ECO:0000313" key="5">
    <source>
        <dbReference type="Proteomes" id="UP001320420"/>
    </source>
</evidence>
<dbReference type="AlphaFoldDB" id="A0AAN9UQX0"/>
<feature type="transmembrane region" description="Helical" evidence="2">
    <location>
        <begin position="204"/>
        <end position="229"/>
    </location>
</feature>
<feature type="region of interest" description="Disordered" evidence="1">
    <location>
        <begin position="259"/>
        <end position="295"/>
    </location>
</feature>
<keyword evidence="3" id="KW-0732">Signal</keyword>
<reference evidence="4 5" key="1">
    <citation type="submission" date="2024-02" db="EMBL/GenBank/DDBJ databases">
        <title>De novo assembly and annotation of 12 fungi associated with fruit tree decline syndrome in Ontario, Canada.</title>
        <authorList>
            <person name="Sulman M."/>
            <person name="Ellouze W."/>
            <person name="Ilyukhin E."/>
        </authorList>
    </citation>
    <scope>NUCLEOTIDE SEQUENCE [LARGE SCALE GENOMIC DNA]</scope>
    <source>
        <strain evidence="4 5">M11/M66-122</strain>
    </source>
</reference>
<keyword evidence="2" id="KW-1133">Transmembrane helix</keyword>
<sequence length="295" mass="31304">MRASSPTAVLSRTFLFLAFLSQAPTISATAARAVCVQQRSEELAQVAACGDKGSLQHCFKYSPGYVSWSLLEQCFEKAGCTREEAVIEASFVVKQCDEGASGAELRRRGLQPQLAARTTIPLVTARAEVTTTDATTTATISLTCSTDSVYTTTTCPVQSTGTASGSTLDCYDTPMTTSVCASNMVCVADEVNVCMERINTISGAGTWFCVILLATVFTFGVSLLFFLCCRDRRYQKKLRAQKEALDIAKTAAAAETSTGAAAASALRPQRPLRSVSPSPSRGGGDPFGDGYKTPQ</sequence>
<evidence type="ECO:0000256" key="1">
    <source>
        <dbReference type="SAM" id="MobiDB-lite"/>
    </source>
</evidence>
<dbReference type="EMBL" id="JAKJXP020000046">
    <property type="protein sequence ID" value="KAK7751717.1"/>
    <property type="molecule type" value="Genomic_DNA"/>
</dbReference>
<keyword evidence="2" id="KW-0812">Transmembrane</keyword>
<feature type="signal peptide" evidence="3">
    <location>
        <begin position="1"/>
        <end position="28"/>
    </location>
</feature>
<comment type="caution">
    <text evidence="4">The sequence shown here is derived from an EMBL/GenBank/DDBJ whole genome shotgun (WGS) entry which is preliminary data.</text>
</comment>
<gene>
    <name evidence="4" type="ORF">SLS62_006378</name>
</gene>
<feature type="chain" id="PRO_5042882828" evidence="3">
    <location>
        <begin position="29"/>
        <end position="295"/>
    </location>
</feature>
<dbReference type="Proteomes" id="UP001320420">
    <property type="component" value="Unassembled WGS sequence"/>
</dbReference>
<keyword evidence="5" id="KW-1185">Reference proteome</keyword>
<evidence type="ECO:0000313" key="4">
    <source>
        <dbReference type="EMBL" id="KAK7751717.1"/>
    </source>
</evidence>
<accession>A0AAN9UQX0</accession>
<organism evidence="4 5">
    <name type="scientific">Diatrype stigma</name>
    <dbReference type="NCBI Taxonomy" id="117547"/>
    <lineage>
        <taxon>Eukaryota</taxon>
        <taxon>Fungi</taxon>
        <taxon>Dikarya</taxon>
        <taxon>Ascomycota</taxon>
        <taxon>Pezizomycotina</taxon>
        <taxon>Sordariomycetes</taxon>
        <taxon>Xylariomycetidae</taxon>
        <taxon>Xylariales</taxon>
        <taxon>Diatrypaceae</taxon>
        <taxon>Diatrype</taxon>
    </lineage>
</organism>
<evidence type="ECO:0000256" key="2">
    <source>
        <dbReference type="SAM" id="Phobius"/>
    </source>
</evidence>